<feature type="compositionally biased region" description="Basic residues" evidence="2">
    <location>
        <begin position="471"/>
        <end position="484"/>
    </location>
</feature>
<feature type="compositionally biased region" description="Basic residues" evidence="2">
    <location>
        <begin position="413"/>
        <end position="422"/>
    </location>
</feature>
<dbReference type="AlphaFoldDB" id="A0A0A5FS33"/>
<dbReference type="Proteomes" id="UP000030403">
    <property type="component" value="Unassembled WGS sequence"/>
</dbReference>
<name>A0A0A5FS33_9BACI</name>
<gene>
    <name evidence="5" type="ORF">N783_02595</name>
</gene>
<evidence type="ECO:0000259" key="3">
    <source>
        <dbReference type="Pfam" id="PF07261"/>
    </source>
</evidence>
<dbReference type="EMBL" id="AVPF01000097">
    <property type="protein sequence ID" value="KGX83566.1"/>
    <property type="molecule type" value="Genomic_DNA"/>
</dbReference>
<dbReference type="eggNOG" id="COG3611">
    <property type="taxonomic scope" value="Bacteria"/>
</dbReference>
<evidence type="ECO:0000313" key="5">
    <source>
        <dbReference type="EMBL" id="KGX83566.1"/>
    </source>
</evidence>
<dbReference type="InterPro" id="IPR058660">
    <property type="entry name" value="WHD_DnaB"/>
</dbReference>
<feature type="region of interest" description="Disordered" evidence="2">
    <location>
        <begin position="274"/>
        <end position="312"/>
    </location>
</feature>
<dbReference type="InterPro" id="IPR006343">
    <property type="entry name" value="DnaB/C_C"/>
</dbReference>
<proteinExistence type="inferred from homology"/>
<evidence type="ECO:0000259" key="4">
    <source>
        <dbReference type="Pfam" id="PF25888"/>
    </source>
</evidence>
<organism evidence="5 6">
    <name type="scientific">Pontibacillus marinus BH030004 = DSM 16465</name>
    <dbReference type="NCBI Taxonomy" id="1385511"/>
    <lineage>
        <taxon>Bacteria</taxon>
        <taxon>Bacillati</taxon>
        <taxon>Bacillota</taxon>
        <taxon>Bacilli</taxon>
        <taxon>Bacillales</taxon>
        <taxon>Bacillaceae</taxon>
        <taxon>Pontibacillus</taxon>
    </lineage>
</organism>
<evidence type="ECO:0000256" key="1">
    <source>
        <dbReference type="ARBA" id="ARBA00093462"/>
    </source>
</evidence>
<feature type="domain" description="DnaB/C C-terminal" evidence="3">
    <location>
        <begin position="339"/>
        <end position="399"/>
    </location>
</feature>
<feature type="compositionally biased region" description="Basic and acidic residues" evidence="2">
    <location>
        <begin position="282"/>
        <end position="295"/>
    </location>
</feature>
<dbReference type="RefSeq" id="WP_027447569.1">
    <property type="nucleotide sequence ID" value="NZ_AULJ01000071.1"/>
</dbReference>
<feature type="region of interest" description="Disordered" evidence="2">
    <location>
        <begin position="411"/>
        <end position="484"/>
    </location>
</feature>
<feature type="compositionally biased region" description="Polar residues" evidence="2">
    <location>
        <begin position="296"/>
        <end position="308"/>
    </location>
</feature>
<dbReference type="STRING" id="1385511.GCA_000425225_04089"/>
<sequence length="484" mass="55990">MEEANIGKLLPVDGFTLNVPQSMPMDVSKALSHLYQPIIGVSAVSLYQTLLSEYDLQQPGDRVRTHHLLMNYLHMPLDDIYDARKKLEAIGLMRTFASYEQGQTVYAYVLIKPFTPNEFFEDDMLSLLLYHHLGQDKYDRLRNAFYMATKIDKDAKEVTSSFEQVFSMHHLTSEKPPDGLHRHGEENVISTGAQGVNVQEEVVDYEWLYKSLQERMLPAQEILSQKHRKVITQLSLLYNLATYELEKAILWSMNDQNELILSELKEACHDLYQNKPSASKGNENKSVTDQRERLSVSDQSNQSETNKASNKEEALIQQLQQISPRELLSDLSEGAEPPEKDIKMIRDIMTQQGLSPGVMNVLIYYVLLKTDMKLSKPYMETIAGHWARLQIKTVSQAMDVAKKENKKYQQWATKKKSGYRKPQKQEVLPDWFKDQKAEEEKKSQSNPTEEKDQEKSPEEIQKEKEDILKAIKNRSKKRTRNNEL</sequence>
<comment type="caution">
    <text evidence="5">The sequence shown here is derived from an EMBL/GenBank/DDBJ whole genome shotgun (WGS) entry which is preliminary data.</text>
</comment>
<feature type="compositionally biased region" description="Basic and acidic residues" evidence="2">
    <location>
        <begin position="431"/>
        <end position="469"/>
    </location>
</feature>
<dbReference type="Pfam" id="PF07261">
    <property type="entry name" value="DnaB_2"/>
    <property type="match status" value="1"/>
</dbReference>
<comment type="similarity">
    <text evidence="1">Belongs to the DnaB/DnaD family.</text>
</comment>
<dbReference type="Pfam" id="PF25888">
    <property type="entry name" value="WHD_DnaB"/>
    <property type="match status" value="1"/>
</dbReference>
<feature type="domain" description="Replicative helicase loading/DNA remodeling protein DnaB N-terminal winged helix" evidence="4">
    <location>
        <begin position="13"/>
        <end position="245"/>
    </location>
</feature>
<protein>
    <submittedName>
        <fullName evidence="5">Uncharacterized protein</fullName>
    </submittedName>
</protein>
<accession>A0A0A5FS33</accession>
<keyword evidence="6" id="KW-1185">Reference proteome</keyword>
<evidence type="ECO:0000313" key="6">
    <source>
        <dbReference type="Proteomes" id="UP000030403"/>
    </source>
</evidence>
<reference evidence="5 6" key="1">
    <citation type="submission" date="2013-08" db="EMBL/GenBank/DDBJ databases">
        <authorList>
            <person name="Huang J."/>
            <person name="Wang G."/>
        </authorList>
    </citation>
    <scope>NUCLEOTIDE SEQUENCE [LARGE SCALE GENOMIC DNA]</scope>
    <source>
        <strain evidence="5 6">BH030004</strain>
    </source>
</reference>
<evidence type="ECO:0000256" key="2">
    <source>
        <dbReference type="SAM" id="MobiDB-lite"/>
    </source>
</evidence>